<dbReference type="AlphaFoldDB" id="A0A8D8WWD6"/>
<organism evidence="1">
    <name type="scientific">Cacopsylla melanoneura</name>
    <dbReference type="NCBI Taxonomy" id="428564"/>
    <lineage>
        <taxon>Eukaryota</taxon>
        <taxon>Metazoa</taxon>
        <taxon>Ecdysozoa</taxon>
        <taxon>Arthropoda</taxon>
        <taxon>Hexapoda</taxon>
        <taxon>Insecta</taxon>
        <taxon>Pterygota</taxon>
        <taxon>Neoptera</taxon>
        <taxon>Paraneoptera</taxon>
        <taxon>Hemiptera</taxon>
        <taxon>Sternorrhyncha</taxon>
        <taxon>Psylloidea</taxon>
        <taxon>Psyllidae</taxon>
        <taxon>Psyllinae</taxon>
        <taxon>Cacopsylla</taxon>
    </lineage>
</organism>
<reference evidence="1" key="1">
    <citation type="submission" date="2021-05" db="EMBL/GenBank/DDBJ databases">
        <authorList>
            <person name="Alioto T."/>
            <person name="Alioto T."/>
            <person name="Gomez Garrido J."/>
        </authorList>
    </citation>
    <scope>NUCLEOTIDE SEQUENCE</scope>
</reference>
<protein>
    <submittedName>
        <fullName evidence="1">Uncharacterized protein</fullName>
    </submittedName>
</protein>
<dbReference type="EMBL" id="HBUF01231592">
    <property type="protein sequence ID" value="CAG6673623.1"/>
    <property type="molecule type" value="Transcribed_RNA"/>
</dbReference>
<proteinExistence type="predicted"/>
<sequence>MSRQINLQFLAPQVFCKNSSFSKRVCLSFVDSVLAPWKIFPKDSSKLDLLKLSRLLGNYFPRTPPMYLNSKSTKNVSHHRLLDFSRGKFVNQLKTETLTFMLQKYNFFQ</sequence>
<evidence type="ECO:0000313" key="1">
    <source>
        <dbReference type="EMBL" id="CAG6673623.1"/>
    </source>
</evidence>
<name>A0A8D8WWD6_9HEMI</name>
<accession>A0A8D8WWD6</accession>